<sequence>MSPSQRSRKPSRPLYAALAALLVLPFGADAVLPLGTATWAGYILPTVIAYTAGRPVVPLIVAALATLLNFAGFTLAPPGVDPQVVLVNRILGSAILWILAGIGFAFVRNRLAIRREEWLQSGQVGLAKAVAGELPLDELATAALRFLADYSGGQAGAIFVRDPSGAGFRRRGTYAVPADAPLPEWVKSGEGLLGQAIADRRQFVLEQVPEGYLYYGSGLGQAQPRTLVIGVTEADGEINGVLELGFPGAVDPQVQALLERIGGQLGVSIRSGKYRARLRALLEETQKQAEELQVQSEELRTNNDELETQSRQLQDTAARLEAQQSALEQSNAELEAQTRALELQRDELARAQGALEQQAADLEQASRYKSEFLANMSHELRTPLNSLLIMARLLAENRAGNLSADQVRHAETIETSGNDLLTLINDILDISKIEAGKLELQPRRVRIAPVLDKLKAVFGASATAKGLEFRIEQAAGAPGEIETDPQRLEQVLKNFLSNAIKFTDKGEVSLGVSRRPDGRIAFTVRDTGVGIPSEQQQVIFEAFRQADGTVSRKYGGTGLGLSISRELARLLGGEVAVESMPGEGSAFALILPEAYDPALVQAAAPLPSPSPAPVKPQPSNPKPGRRRSAEPCEDDREKLSGDSRVILIVEDDPVFARILCDIAHDLGFQCLIAGTADEGALLARQYVPNAVILDMNLPDHTGLSVLDRIKRDVRTRHIPVHVVSVDDDSQAALSSGAVGYLFKPVKREQLVDMLEGLEARMSQRMRRVLVVEDDAQQAESVKALLASREVETVQAHSAAQTFERLGQETFDCMVLDLNLPDASGLDLLDRLSEDDSVGFPPVIVYTGRDLSQDEELRLRKYSKSIIVKGAKSPERLLDEVTLFLHQVVSELPEPQQALIAKALGRDAALEGRSILVVEDDIRNVYALTSIFEPHGVKVRIARNGREALHALDESARHLTDRVDLVLMDVMMPEMDGLTATREIRKQPWGKTLPILMLTAKAMARDQQECLDAGANDYLAKPLDIDKLLSLVRVWMPR</sequence>
<dbReference type="SUPFAM" id="SSF52172">
    <property type="entry name" value="CheY-like"/>
    <property type="match status" value="3"/>
</dbReference>
<dbReference type="Gene3D" id="3.30.450.40">
    <property type="match status" value="1"/>
</dbReference>
<feature type="transmembrane region" description="Helical" evidence="10">
    <location>
        <begin position="87"/>
        <end position="107"/>
    </location>
</feature>
<dbReference type="PANTHER" id="PTHR45339:SF1">
    <property type="entry name" value="HYBRID SIGNAL TRANSDUCTION HISTIDINE KINASE J"/>
    <property type="match status" value="1"/>
</dbReference>
<dbReference type="Pfam" id="PF00072">
    <property type="entry name" value="Response_reg"/>
    <property type="match status" value="3"/>
</dbReference>
<keyword evidence="10" id="KW-0812">Transmembrane</keyword>
<reference evidence="13 14" key="1">
    <citation type="submission" date="2020-03" db="EMBL/GenBank/DDBJ databases">
        <title>Genomic Encyclopedia of Type Strains, Phase IV (KMG-IV): sequencing the most valuable type-strain genomes for metagenomic binning, comparative biology and taxonomic classification.</title>
        <authorList>
            <person name="Goeker M."/>
        </authorList>
    </citation>
    <scope>NUCLEOTIDE SEQUENCE [LARGE SCALE GENOMIC DNA]</scope>
    <source>
        <strain evidence="13 14">DSM 7225</strain>
    </source>
</reference>
<dbReference type="EC" id="2.7.13.3" evidence="2"/>
<evidence type="ECO:0000256" key="3">
    <source>
        <dbReference type="ARBA" id="ARBA00022553"/>
    </source>
</evidence>
<dbReference type="SUPFAM" id="SSF47384">
    <property type="entry name" value="Homodimeric domain of signal transducing histidine kinase"/>
    <property type="match status" value="1"/>
</dbReference>
<feature type="domain" description="Histidine kinase" evidence="11">
    <location>
        <begin position="375"/>
        <end position="595"/>
    </location>
</feature>
<feature type="region of interest" description="Disordered" evidence="9">
    <location>
        <begin position="603"/>
        <end position="637"/>
    </location>
</feature>
<dbReference type="CDD" id="cd17546">
    <property type="entry name" value="REC_hyHK_CKI1_RcsC-like"/>
    <property type="match status" value="1"/>
</dbReference>
<feature type="coiled-coil region" evidence="8">
    <location>
        <begin position="275"/>
        <end position="365"/>
    </location>
</feature>
<evidence type="ECO:0000256" key="4">
    <source>
        <dbReference type="ARBA" id="ARBA00022679"/>
    </source>
</evidence>
<dbReference type="InterPro" id="IPR036890">
    <property type="entry name" value="HATPase_C_sf"/>
</dbReference>
<keyword evidence="8" id="KW-0175">Coiled coil</keyword>
<protein>
    <recommendedName>
        <fullName evidence="2">histidine kinase</fullName>
        <ecNumber evidence="2">2.7.13.3</ecNumber>
    </recommendedName>
</protein>
<keyword evidence="5 13" id="KW-0418">Kinase</keyword>
<dbReference type="InterPro" id="IPR005467">
    <property type="entry name" value="His_kinase_dom"/>
</dbReference>
<dbReference type="InterPro" id="IPR011006">
    <property type="entry name" value="CheY-like_superfamily"/>
</dbReference>
<dbReference type="PRINTS" id="PR00344">
    <property type="entry name" value="BCTRLSENSOR"/>
</dbReference>
<dbReference type="FunFam" id="3.30.565.10:FF:000010">
    <property type="entry name" value="Sensor histidine kinase RcsC"/>
    <property type="match status" value="1"/>
</dbReference>
<feature type="modified residue" description="4-aspartylphosphate" evidence="7">
    <location>
        <position position="968"/>
    </location>
</feature>
<dbReference type="Gene3D" id="1.10.287.130">
    <property type="match status" value="1"/>
</dbReference>
<dbReference type="InterPro" id="IPR003661">
    <property type="entry name" value="HisK_dim/P_dom"/>
</dbReference>
<dbReference type="SMART" id="SM00448">
    <property type="entry name" value="REC"/>
    <property type="match status" value="3"/>
</dbReference>
<gene>
    <name evidence="13" type="ORF">GGR89_003684</name>
</gene>
<dbReference type="AlphaFoldDB" id="A0A7X5Y2B0"/>
<dbReference type="SMART" id="SM00388">
    <property type="entry name" value="HisKA"/>
    <property type="match status" value="1"/>
</dbReference>
<dbReference type="CDD" id="cd00082">
    <property type="entry name" value="HisKA"/>
    <property type="match status" value="1"/>
</dbReference>
<feature type="modified residue" description="4-aspartylphosphate" evidence="7">
    <location>
        <position position="694"/>
    </location>
</feature>
<evidence type="ECO:0000256" key="2">
    <source>
        <dbReference type="ARBA" id="ARBA00012438"/>
    </source>
</evidence>
<evidence type="ECO:0000256" key="1">
    <source>
        <dbReference type="ARBA" id="ARBA00000085"/>
    </source>
</evidence>
<keyword evidence="3 7" id="KW-0597">Phosphoprotein</keyword>
<name>A0A7X5Y2B0_9SPHN</name>
<keyword evidence="10" id="KW-1133">Transmembrane helix</keyword>
<evidence type="ECO:0000313" key="13">
    <source>
        <dbReference type="EMBL" id="NJB99343.1"/>
    </source>
</evidence>
<proteinExistence type="predicted"/>
<feature type="domain" description="Response regulatory" evidence="12">
    <location>
        <begin position="913"/>
        <end position="1035"/>
    </location>
</feature>
<dbReference type="InterPro" id="IPR003018">
    <property type="entry name" value="GAF"/>
</dbReference>
<accession>A0A7X5Y2B0</accession>
<dbReference type="CDD" id="cd00156">
    <property type="entry name" value="REC"/>
    <property type="match status" value="2"/>
</dbReference>
<dbReference type="RefSeq" id="WP_125974797.1">
    <property type="nucleotide sequence ID" value="NZ_BAAADY010000016.1"/>
</dbReference>
<feature type="transmembrane region" description="Helical" evidence="10">
    <location>
        <begin position="57"/>
        <end position="75"/>
    </location>
</feature>
<dbReference type="SUPFAM" id="SSF55874">
    <property type="entry name" value="ATPase domain of HSP90 chaperone/DNA topoisomerase II/histidine kinase"/>
    <property type="match status" value="1"/>
</dbReference>
<keyword evidence="10" id="KW-0472">Membrane</keyword>
<dbReference type="InterPro" id="IPR004358">
    <property type="entry name" value="Sig_transdc_His_kin-like_C"/>
</dbReference>
<dbReference type="Pfam" id="PF00512">
    <property type="entry name" value="HisKA"/>
    <property type="match status" value="1"/>
</dbReference>
<evidence type="ECO:0000256" key="7">
    <source>
        <dbReference type="PROSITE-ProRule" id="PRU00169"/>
    </source>
</evidence>
<dbReference type="PROSITE" id="PS50109">
    <property type="entry name" value="HIS_KIN"/>
    <property type="match status" value="1"/>
</dbReference>
<comment type="catalytic activity">
    <reaction evidence="1">
        <text>ATP + protein L-histidine = ADP + protein N-phospho-L-histidine.</text>
        <dbReference type="EC" id="2.7.13.3"/>
    </reaction>
</comment>
<dbReference type="EMBL" id="JAATJB010000014">
    <property type="protein sequence ID" value="NJB99343.1"/>
    <property type="molecule type" value="Genomic_DNA"/>
</dbReference>
<evidence type="ECO:0000256" key="6">
    <source>
        <dbReference type="ARBA" id="ARBA00023012"/>
    </source>
</evidence>
<dbReference type="InterPro" id="IPR029016">
    <property type="entry name" value="GAF-like_dom_sf"/>
</dbReference>
<keyword evidence="6" id="KW-0902">Two-component regulatory system</keyword>
<dbReference type="Gene3D" id="3.30.565.10">
    <property type="entry name" value="Histidine kinase-like ATPase, C-terminal domain"/>
    <property type="match status" value="1"/>
</dbReference>
<dbReference type="Proteomes" id="UP000531251">
    <property type="component" value="Unassembled WGS sequence"/>
</dbReference>
<dbReference type="InterPro" id="IPR003594">
    <property type="entry name" value="HATPase_dom"/>
</dbReference>
<evidence type="ECO:0000259" key="11">
    <source>
        <dbReference type="PROSITE" id="PS50109"/>
    </source>
</evidence>
<evidence type="ECO:0000256" key="9">
    <source>
        <dbReference type="SAM" id="MobiDB-lite"/>
    </source>
</evidence>
<dbReference type="CDD" id="cd16922">
    <property type="entry name" value="HATPase_EvgS-ArcB-TorS-like"/>
    <property type="match status" value="1"/>
</dbReference>
<keyword evidence="4" id="KW-0808">Transferase</keyword>
<evidence type="ECO:0000259" key="12">
    <source>
        <dbReference type="PROSITE" id="PS50110"/>
    </source>
</evidence>
<dbReference type="Gene3D" id="3.40.50.2300">
    <property type="match status" value="3"/>
</dbReference>
<dbReference type="Pfam" id="PF13185">
    <property type="entry name" value="GAF_2"/>
    <property type="match status" value="1"/>
</dbReference>
<dbReference type="Pfam" id="PF02518">
    <property type="entry name" value="HATPase_c"/>
    <property type="match status" value="1"/>
</dbReference>
<dbReference type="GO" id="GO:0000155">
    <property type="term" value="F:phosphorelay sensor kinase activity"/>
    <property type="evidence" value="ECO:0007669"/>
    <property type="project" value="InterPro"/>
</dbReference>
<dbReference type="SMART" id="SM00387">
    <property type="entry name" value="HATPase_c"/>
    <property type="match status" value="1"/>
</dbReference>
<evidence type="ECO:0000256" key="8">
    <source>
        <dbReference type="SAM" id="Coils"/>
    </source>
</evidence>
<feature type="compositionally biased region" description="Pro residues" evidence="9">
    <location>
        <begin position="606"/>
        <end position="621"/>
    </location>
</feature>
<dbReference type="PANTHER" id="PTHR45339">
    <property type="entry name" value="HYBRID SIGNAL TRANSDUCTION HISTIDINE KINASE J"/>
    <property type="match status" value="1"/>
</dbReference>
<comment type="caution">
    <text evidence="13">The sequence shown here is derived from an EMBL/GenBank/DDBJ whole genome shotgun (WGS) entry which is preliminary data.</text>
</comment>
<dbReference type="PROSITE" id="PS50110">
    <property type="entry name" value="RESPONSE_REGULATORY"/>
    <property type="match status" value="3"/>
</dbReference>
<dbReference type="InterPro" id="IPR036097">
    <property type="entry name" value="HisK_dim/P_sf"/>
</dbReference>
<evidence type="ECO:0000256" key="10">
    <source>
        <dbReference type="SAM" id="Phobius"/>
    </source>
</evidence>
<evidence type="ECO:0000313" key="14">
    <source>
        <dbReference type="Proteomes" id="UP000531251"/>
    </source>
</evidence>
<feature type="compositionally biased region" description="Basic and acidic residues" evidence="9">
    <location>
        <begin position="627"/>
        <end position="637"/>
    </location>
</feature>
<feature type="domain" description="Response regulatory" evidence="12">
    <location>
        <begin position="645"/>
        <end position="758"/>
    </location>
</feature>
<evidence type="ECO:0000256" key="5">
    <source>
        <dbReference type="ARBA" id="ARBA00022777"/>
    </source>
</evidence>
<dbReference type="SUPFAM" id="SSF55781">
    <property type="entry name" value="GAF domain-like"/>
    <property type="match status" value="1"/>
</dbReference>
<dbReference type="InterPro" id="IPR001789">
    <property type="entry name" value="Sig_transdc_resp-reg_receiver"/>
</dbReference>
<organism evidence="13 14">
    <name type="scientific">Sphingomonas trueperi</name>
    <dbReference type="NCBI Taxonomy" id="53317"/>
    <lineage>
        <taxon>Bacteria</taxon>
        <taxon>Pseudomonadati</taxon>
        <taxon>Pseudomonadota</taxon>
        <taxon>Alphaproteobacteria</taxon>
        <taxon>Sphingomonadales</taxon>
        <taxon>Sphingomonadaceae</taxon>
        <taxon>Sphingomonas</taxon>
    </lineage>
</organism>
<keyword evidence="14" id="KW-1185">Reference proteome</keyword>
<feature type="domain" description="Response regulatory" evidence="12">
    <location>
        <begin position="767"/>
        <end position="883"/>
    </location>
</feature>
<feature type="modified residue" description="4-aspartylphosphate" evidence="7">
    <location>
        <position position="816"/>
    </location>
</feature>